<name>A0A0G4GYZ5_9ALVE</name>
<dbReference type="VEuPathDB" id="CryptoDB:Cvel_23970"/>
<feature type="compositionally biased region" description="Gly residues" evidence="1">
    <location>
        <begin position="327"/>
        <end position="338"/>
    </location>
</feature>
<feature type="signal peptide" evidence="3">
    <location>
        <begin position="1"/>
        <end position="25"/>
    </location>
</feature>
<dbReference type="EMBL" id="CDMZ01001698">
    <property type="protein sequence ID" value="CEM36388.1"/>
    <property type="molecule type" value="Genomic_DNA"/>
</dbReference>
<keyword evidence="2" id="KW-0812">Transmembrane</keyword>
<evidence type="ECO:0000313" key="4">
    <source>
        <dbReference type="EMBL" id="CEM36388.1"/>
    </source>
</evidence>
<keyword evidence="2" id="KW-0472">Membrane</keyword>
<sequence>MMTGSSLTAVCVLLALGLGTQRTLGKTCKCHCCVGLDCTLQWKADTESRGDDCHWKDCERALMWPQCPPENCLGMIRIKSGGKTVFEKDNRNPCNVESLPTDCPWAYELDGMRTAADCSGITEKPKLISGMTKTVRDALFISCVVVVIVIGVFCAARYWWRTRREAEIASQKRERRRELAEEALRDLQYDGRTDPANRQPGFFSDQNDRYRAEAERKGVEPGGPGGRNSVAALYDPISPPSQRGAGGMGTQAGDRVAVPAGAPVLFQGEAHHRGSFPDDSSPRSLTGAGPGSSPCRLVGIVAARGSGRPDGEEGHEVGLDLSATGSERGGPSWGGLGGKVEASRGARSPGSRERSPKGAGGNGGTVTRLSQDGGGNFHLLPSEEDAI</sequence>
<protein>
    <submittedName>
        <fullName evidence="4">Uncharacterized protein</fullName>
    </submittedName>
</protein>
<gene>
    <name evidence="4" type="ORF">Cvel_23970</name>
</gene>
<proteinExistence type="predicted"/>
<evidence type="ECO:0000256" key="1">
    <source>
        <dbReference type="SAM" id="MobiDB-lite"/>
    </source>
</evidence>
<feature type="transmembrane region" description="Helical" evidence="2">
    <location>
        <begin position="138"/>
        <end position="160"/>
    </location>
</feature>
<feature type="compositionally biased region" description="Basic and acidic residues" evidence="1">
    <location>
        <begin position="186"/>
        <end position="195"/>
    </location>
</feature>
<feature type="chain" id="PRO_5005190706" evidence="3">
    <location>
        <begin position="26"/>
        <end position="387"/>
    </location>
</feature>
<reference evidence="4" key="1">
    <citation type="submission" date="2014-11" db="EMBL/GenBank/DDBJ databases">
        <authorList>
            <person name="Otto D Thomas"/>
            <person name="Naeem Raeece"/>
        </authorList>
    </citation>
    <scope>NUCLEOTIDE SEQUENCE</scope>
</reference>
<feature type="region of interest" description="Disordered" evidence="1">
    <location>
        <begin position="186"/>
        <end position="254"/>
    </location>
</feature>
<feature type="compositionally biased region" description="Basic and acidic residues" evidence="1">
    <location>
        <begin position="206"/>
        <end position="219"/>
    </location>
</feature>
<evidence type="ECO:0000256" key="3">
    <source>
        <dbReference type="SAM" id="SignalP"/>
    </source>
</evidence>
<dbReference type="AlphaFoldDB" id="A0A0G4GYZ5"/>
<evidence type="ECO:0000256" key="2">
    <source>
        <dbReference type="SAM" id="Phobius"/>
    </source>
</evidence>
<feature type="compositionally biased region" description="Basic and acidic residues" evidence="1">
    <location>
        <begin position="307"/>
        <end position="318"/>
    </location>
</feature>
<keyword evidence="3" id="KW-0732">Signal</keyword>
<accession>A0A0G4GYZ5</accession>
<keyword evidence="2" id="KW-1133">Transmembrane helix</keyword>
<feature type="region of interest" description="Disordered" evidence="1">
    <location>
        <begin position="270"/>
        <end position="387"/>
    </location>
</feature>
<organism evidence="4">
    <name type="scientific">Chromera velia CCMP2878</name>
    <dbReference type="NCBI Taxonomy" id="1169474"/>
    <lineage>
        <taxon>Eukaryota</taxon>
        <taxon>Sar</taxon>
        <taxon>Alveolata</taxon>
        <taxon>Colpodellida</taxon>
        <taxon>Chromeraceae</taxon>
        <taxon>Chromera</taxon>
    </lineage>
</organism>